<dbReference type="EMBL" id="MIJD01000007">
    <property type="protein sequence ID" value="OPE56131.1"/>
    <property type="molecule type" value="Genomic_DNA"/>
</dbReference>
<reference evidence="3 5" key="2">
    <citation type="submission" date="2017-10" db="EMBL/GenBank/DDBJ databases">
        <title>The new phylogeny of genus Mycobacterium.</title>
        <authorList>
            <person name="Tortoli E."/>
            <person name="Trovato A."/>
            <person name="Cirillo D.M."/>
        </authorList>
    </citation>
    <scope>NUCLEOTIDE SEQUENCE [LARGE SCALE GENOMIC DNA]</scope>
    <source>
        <strain evidence="3 5">IP141170001</strain>
    </source>
</reference>
<dbReference type="RefSeq" id="WP_073858422.1">
    <property type="nucleotide sequence ID" value="NZ_BAAATC010000015.1"/>
</dbReference>
<gene>
    <name evidence="2" type="ORF">BV510_01460</name>
    <name evidence="3" type="ORF">CRI78_14640</name>
</gene>
<proteinExistence type="predicted"/>
<dbReference type="SMART" id="SM00347">
    <property type="entry name" value="HTH_MARR"/>
    <property type="match status" value="1"/>
</dbReference>
<reference evidence="2 4" key="1">
    <citation type="submission" date="2016-09" db="EMBL/GenBank/DDBJ databases">
        <title>genome sequences of unsequenced Mycobacteria.</title>
        <authorList>
            <person name="Greninger A.L."/>
            <person name="Jerome K.R."/>
            <person name="Mcnair B."/>
            <person name="Wallis C."/>
            <person name="Fang F."/>
        </authorList>
    </citation>
    <scope>NUCLEOTIDE SEQUENCE [LARGE SCALE GENOMIC DNA]</scope>
    <source>
        <strain evidence="2 4">BM1</strain>
    </source>
</reference>
<dbReference type="InterPro" id="IPR000835">
    <property type="entry name" value="HTH_MarR-typ"/>
</dbReference>
<dbReference type="GO" id="GO:0003700">
    <property type="term" value="F:DNA-binding transcription factor activity"/>
    <property type="evidence" value="ECO:0007669"/>
    <property type="project" value="InterPro"/>
</dbReference>
<dbReference type="PROSITE" id="PS50995">
    <property type="entry name" value="HTH_MARR_2"/>
    <property type="match status" value="1"/>
</dbReference>
<keyword evidence="5" id="KW-1185">Reference proteome</keyword>
<dbReference type="InterPro" id="IPR036388">
    <property type="entry name" value="WH-like_DNA-bd_sf"/>
</dbReference>
<evidence type="ECO:0000259" key="1">
    <source>
        <dbReference type="PROSITE" id="PS50995"/>
    </source>
</evidence>
<evidence type="ECO:0000313" key="2">
    <source>
        <dbReference type="EMBL" id="OPE56131.1"/>
    </source>
</evidence>
<dbReference type="Gene3D" id="1.10.10.10">
    <property type="entry name" value="Winged helix-like DNA-binding domain superfamily/Winged helix DNA-binding domain"/>
    <property type="match status" value="1"/>
</dbReference>
<dbReference type="Proteomes" id="UP000220340">
    <property type="component" value="Unassembled WGS sequence"/>
</dbReference>
<dbReference type="SUPFAM" id="SSF46785">
    <property type="entry name" value="Winged helix' DNA-binding domain"/>
    <property type="match status" value="1"/>
</dbReference>
<dbReference type="GO" id="GO:0006950">
    <property type="term" value="P:response to stress"/>
    <property type="evidence" value="ECO:0007669"/>
    <property type="project" value="TreeGrafter"/>
</dbReference>
<dbReference type="PANTHER" id="PTHR33164">
    <property type="entry name" value="TRANSCRIPTIONAL REGULATOR, MARR FAMILY"/>
    <property type="match status" value="1"/>
</dbReference>
<dbReference type="EMBL" id="PDCR01000017">
    <property type="protein sequence ID" value="PEG53827.1"/>
    <property type="molecule type" value="Genomic_DNA"/>
</dbReference>
<dbReference type="OrthoDB" id="8635520at2"/>
<dbReference type="AlphaFoldDB" id="A0A1Q4H851"/>
<dbReference type="InterPro" id="IPR039422">
    <property type="entry name" value="MarR/SlyA-like"/>
</dbReference>
<sequence>MTSSDGYPLTPAQQRAWMTYMRVYHRLEYEMNHHLRAECGVSLDDYTVLSTLSRAPGRRLQVTALATTIGWERSRLSHHLTRMTRRGLVERTACETDRRGTVVILTAEGWQVLSGAAPVHAEWVRQAFFSDLDPGQEEALADILGTVHEGLLREGTLPRPDL</sequence>
<protein>
    <submittedName>
        <fullName evidence="2">MarR family transcriptional regulator</fullName>
    </submittedName>
</protein>
<comment type="caution">
    <text evidence="2">The sequence shown here is derived from an EMBL/GenBank/DDBJ whole genome shotgun (WGS) entry which is preliminary data.</text>
</comment>
<name>A0A1Q4H851_9MYCO</name>
<dbReference type="STRING" id="1801.BRW64_21150"/>
<dbReference type="PANTHER" id="PTHR33164:SF99">
    <property type="entry name" value="MARR FAMILY REGULATORY PROTEIN"/>
    <property type="match status" value="1"/>
</dbReference>
<accession>A0A1Q4H851</accession>
<evidence type="ECO:0000313" key="4">
    <source>
        <dbReference type="Proteomes" id="UP000191039"/>
    </source>
</evidence>
<dbReference type="Proteomes" id="UP000191039">
    <property type="component" value="Unassembled WGS sequence"/>
</dbReference>
<dbReference type="InterPro" id="IPR036390">
    <property type="entry name" value="WH_DNA-bd_sf"/>
</dbReference>
<evidence type="ECO:0000313" key="3">
    <source>
        <dbReference type="EMBL" id="PEG53827.1"/>
    </source>
</evidence>
<organism evidence="2 4">
    <name type="scientific">Mycolicibacterium diernhoferi</name>
    <dbReference type="NCBI Taxonomy" id="1801"/>
    <lineage>
        <taxon>Bacteria</taxon>
        <taxon>Bacillati</taxon>
        <taxon>Actinomycetota</taxon>
        <taxon>Actinomycetes</taxon>
        <taxon>Mycobacteriales</taxon>
        <taxon>Mycobacteriaceae</taxon>
        <taxon>Mycolicibacterium</taxon>
    </lineage>
</organism>
<dbReference type="Pfam" id="PF12802">
    <property type="entry name" value="MarR_2"/>
    <property type="match status" value="1"/>
</dbReference>
<feature type="domain" description="HTH marR-type" evidence="1">
    <location>
        <begin position="13"/>
        <end position="149"/>
    </location>
</feature>
<evidence type="ECO:0000313" key="5">
    <source>
        <dbReference type="Proteomes" id="UP000220340"/>
    </source>
</evidence>